<keyword evidence="7" id="KW-0472">Membrane</keyword>
<evidence type="ECO:0000313" key="10">
    <source>
        <dbReference type="Proteomes" id="UP000482800"/>
    </source>
</evidence>
<dbReference type="GO" id="GO:0000160">
    <property type="term" value="P:phosphorelay signal transduction system"/>
    <property type="evidence" value="ECO:0007669"/>
    <property type="project" value="TreeGrafter"/>
</dbReference>
<feature type="transmembrane region" description="Helical" evidence="7">
    <location>
        <begin position="308"/>
        <end position="333"/>
    </location>
</feature>
<feature type="compositionally biased region" description="Low complexity" evidence="6">
    <location>
        <begin position="731"/>
        <end position="740"/>
    </location>
</feature>
<dbReference type="Pfam" id="PF08376">
    <property type="entry name" value="NIT"/>
    <property type="match status" value="1"/>
</dbReference>
<organism evidence="9 10">
    <name type="scientific">Phytohabitans houttuyneae</name>
    <dbReference type="NCBI Taxonomy" id="1076126"/>
    <lineage>
        <taxon>Bacteria</taxon>
        <taxon>Bacillati</taxon>
        <taxon>Actinomycetota</taxon>
        <taxon>Actinomycetes</taxon>
        <taxon>Micromonosporales</taxon>
        <taxon>Micromonosporaceae</taxon>
    </lineage>
</organism>
<dbReference type="EMBL" id="BLPF01000005">
    <property type="protein sequence ID" value="GFJ86259.1"/>
    <property type="molecule type" value="Genomic_DNA"/>
</dbReference>
<evidence type="ECO:0000256" key="4">
    <source>
        <dbReference type="ARBA" id="ARBA00022679"/>
    </source>
</evidence>
<dbReference type="Proteomes" id="UP000482800">
    <property type="component" value="Unassembled WGS sequence"/>
</dbReference>
<comment type="catalytic activity">
    <reaction evidence="1">
        <text>ATP + protein L-histidine = ADP + protein N-phospho-L-histidine.</text>
        <dbReference type="EC" id="2.7.13.3"/>
    </reaction>
</comment>
<dbReference type="InterPro" id="IPR050428">
    <property type="entry name" value="TCS_sensor_his_kinase"/>
</dbReference>
<dbReference type="Gene3D" id="6.10.340.10">
    <property type="match status" value="1"/>
</dbReference>
<feature type="compositionally biased region" description="Polar residues" evidence="6">
    <location>
        <begin position="707"/>
        <end position="718"/>
    </location>
</feature>
<evidence type="ECO:0000256" key="7">
    <source>
        <dbReference type="SAM" id="Phobius"/>
    </source>
</evidence>
<comment type="caution">
    <text evidence="9">The sequence shown here is derived from an EMBL/GenBank/DDBJ whole genome shotgun (WGS) entry which is preliminary data.</text>
</comment>
<dbReference type="GO" id="GO:0004673">
    <property type="term" value="F:protein histidine kinase activity"/>
    <property type="evidence" value="ECO:0007669"/>
    <property type="project" value="UniProtKB-EC"/>
</dbReference>
<dbReference type="InterPro" id="IPR013587">
    <property type="entry name" value="Nitrate/nitrite_sensing"/>
</dbReference>
<evidence type="ECO:0000256" key="6">
    <source>
        <dbReference type="SAM" id="MobiDB-lite"/>
    </source>
</evidence>
<evidence type="ECO:0000259" key="8">
    <source>
        <dbReference type="SMART" id="SM00387"/>
    </source>
</evidence>
<evidence type="ECO:0000313" key="9">
    <source>
        <dbReference type="EMBL" id="GFJ86259.1"/>
    </source>
</evidence>
<dbReference type="EC" id="2.7.13.3" evidence="2"/>
<keyword evidence="5" id="KW-0418">Kinase</keyword>
<dbReference type="Gene3D" id="3.30.565.10">
    <property type="entry name" value="Histidine kinase-like ATPase, C-terminal domain"/>
    <property type="match status" value="1"/>
</dbReference>
<feature type="region of interest" description="Disordered" evidence="6">
    <location>
        <begin position="706"/>
        <end position="760"/>
    </location>
</feature>
<dbReference type="RefSeq" id="WP_246274883.1">
    <property type="nucleotide sequence ID" value="NZ_BAABGO010000002.1"/>
</dbReference>
<evidence type="ECO:0000256" key="5">
    <source>
        <dbReference type="ARBA" id="ARBA00022777"/>
    </source>
</evidence>
<dbReference type="InterPro" id="IPR036890">
    <property type="entry name" value="HATPase_C_sf"/>
</dbReference>
<dbReference type="InterPro" id="IPR003594">
    <property type="entry name" value="HATPase_dom"/>
</dbReference>
<keyword evidence="4" id="KW-0808">Transferase</keyword>
<gene>
    <name evidence="9" type="ORF">Phou_104390</name>
</gene>
<feature type="domain" description="Histidine kinase/HSP90-like ATPase" evidence="8">
    <location>
        <begin position="512"/>
        <end position="622"/>
    </location>
</feature>
<dbReference type="AlphaFoldDB" id="A0A6V8KVD7"/>
<keyword evidence="7" id="KW-1133">Transmembrane helix</keyword>
<dbReference type="GO" id="GO:0005886">
    <property type="term" value="C:plasma membrane"/>
    <property type="evidence" value="ECO:0007669"/>
    <property type="project" value="TreeGrafter"/>
</dbReference>
<evidence type="ECO:0000256" key="1">
    <source>
        <dbReference type="ARBA" id="ARBA00000085"/>
    </source>
</evidence>
<accession>A0A6V8KVD7</accession>
<feature type="region of interest" description="Disordered" evidence="6">
    <location>
        <begin position="807"/>
        <end position="828"/>
    </location>
</feature>
<protein>
    <recommendedName>
        <fullName evidence="2">histidine kinase</fullName>
        <ecNumber evidence="2">2.7.13.3</ecNumber>
    </recommendedName>
</protein>
<keyword evidence="10" id="KW-1185">Reference proteome</keyword>
<dbReference type="PANTHER" id="PTHR45436:SF5">
    <property type="entry name" value="SENSOR HISTIDINE KINASE TRCS"/>
    <property type="match status" value="1"/>
</dbReference>
<proteinExistence type="predicted"/>
<feature type="compositionally biased region" description="Gly residues" evidence="6">
    <location>
        <begin position="720"/>
        <end position="730"/>
    </location>
</feature>
<evidence type="ECO:0000256" key="3">
    <source>
        <dbReference type="ARBA" id="ARBA00022553"/>
    </source>
</evidence>
<reference evidence="9 10" key="2">
    <citation type="submission" date="2020-03" db="EMBL/GenBank/DDBJ databases">
        <authorList>
            <person name="Ichikawa N."/>
            <person name="Kimura A."/>
            <person name="Kitahashi Y."/>
            <person name="Uohara A."/>
        </authorList>
    </citation>
    <scope>NUCLEOTIDE SEQUENCE [LARGE SCALE GENOMIC DNA]</scope>
    <source>
        <strain evidence="9 10">NBRC 108639</strain>
    </source>
</reference>
<keyword evidence="7" id="KW-0812">Transmembrane</keyword>
<dbReference type="SMART" id="SM00387">
    <property type="entry name" value="HATPase_c"/>
    <property type="match status" value="1"/>
</dbReference>
<dbReference type="Pfam" id="PF02518">
    <property type="entry name" value="HATPase_c"/>
    <property type="match status" value="1"/>
</dbReference>
<dbReference type="PANTHER" id="PTHR45436">
    <property type="entry name" value="SENSOR HISTIDINE KINASE YKOH"/>
    <property type="match status" value="1"/>
</dbReference>
<dbReference type="SUPFAM" id="SSF55874">
    <property type="entry name" value="ATPase domain of HSP90 chaperone/DNA topoisomerase II/histidine kinase"/>
    <property type="match status" value="1"/>
</dbReference>
<keyword evidence="3" id="KW-0597">Phosphoprotein</keyword>
<sequence>MRTKLATVLVIPSLAFMVVAGVQTGALIGQATVLDEFADQVALGQQITTLVHDLQSERDRTAGNLAALQAKKTTAGQATADIRQYYVAVDRSVADFRDTAEPLAGGDAAWRVAYNRARDAVDDLPTLRGAAASGAVSTDTVIGNYTRTIDSLLTLLAQPSPGVERPELTEMVLRYVEIARIKEVGSRLRARLFAAASAGAYGPTDLVELTDLRAQQLTALADFRVAATNAQILRYERAAADPKFGAAVAMEQTTIATGSGEAKVLEPFRWWSLSQDRHDLLRQVESDVLADAVNEAGARSTDQLQRTLLVAGSVLAVLLIALIISVLIGRSVARSLRDLRRHALHVAQDELPDAIERLRAVGHGMPRIEVPPMVVRSMDEVGEVAEAFVAVHRSAVDLAVEQAVMRRNVNAMFVNLARRSQVLVERQLELLDELERDEGDPDQLANLFKLDHLAARMRRNDESLLVLAGTESSRRWNEPVALSAVALAAAAEIEQYPRVRHESVDNLYVIGHAVADVVHLLAELLENATNFSAPFTQVKMATRSSSGRTATIEIIDEGLGMSEAAMDEANTLLAEPPAADVAASERMGLFVVSHLAARHSIRVRLVAAERGVIATVWLPPSLLAPAPPARALPEPAARPVLASVAAAVPDSVSRELRLAATPASLAGASVWQPTQALPALPAAEVGAVSRVRRAPTRAEDVLKSVGATATETGSTWWSRQGGGRPGGVNGGPASVPPAATGPGGPTPPTVPVTGGTMANGLPLRVPMAQLPDVGEAPRPAAHIPTARVEPDPEAVGSMLSRYYSGVRRAEAEDSGDDRRTINQEAKQT</sequence>
<evidence type="ECO:0000256" key="2">
    <source>
        <dbReference type="ARBA" id="ARBA00012438"/>
    </source>
</evidence>
<reference evidence="9 10" key="1">
    <citation type="submission" date="2020-03" db="EMBL/GenBank/DDBJ databases">
        <title>Whole genome shotgun sequence of Phytohabitans houttuyneae NBRC 108639.</title>
        <authorList>
            <person name="Komaki H."/>
            <person name="Tamura T."/>
        </authorList>
    </citation>
    <scope>NUCLEOTIDE SEQUENCE [LARGE SCALE GENOMIC DNA]</scope>
    <source>
        <strain evidence="9 10">NBRC 108639</strain>
    </source>
</reference>
<name>A0A6V8KVD7_9ACTN</name>